<reference evidence="6 7" key="1">
    <citation type="submission" date="2011-02" db="EMBL/GenBank/DDBJ databases">
        <authorList>
            <person name="Muzny D."/>
            <person name="Qin X."/>
            <person name="Buhay C."/>
            <person name="Dugan-Rocha S."/>
            <person name="Ding Y."/>
            <person name="Chen G."/>
            <person name="Hawes A."/>
            <person name="Holder M."/>
            <person name="Jhangiani S."/>
            <person name="Johnson A."/>
            <person name="Khan Z."/>
            <person name="Li Z."/>
            <person name="Liu W."/>
            <person name="Liu X."/>
            <person name="Perez L."/>
            <person name="Shen H."/>
            <person name="Wang Q."/>
            <person name="Watt J."/>
            <person name="Xi L."/>
            <person name="Xin Y."/>
            <person name="Zhou J."/>
            <person name="Deng J."/>
            <person name="Jiang H."/>
            <person name="Liu Y."/>
            <person name="Qu J."/>
            <person name="Song X.-Z."/>
            <person name="Zhang L."/>
            <person name="Villasana D."/>
            <person name="Johnson A."/>
            <person name="Liu J."/>
            <person name="Liyanage D."/>
            <person name="Lorensuhewa L."/>
            <person name="Robinson T."/>
            <person name="Song A."/>
            <person name="Song B.-B."/>
            <person name="Dinh H."/>
            <person name="Thornton R."/>
            <person name="Coyle M."/>
            <person name="Francisco L."/>
            <person name="Jackson L."/>
            <person name="Javaid M."/>
            <person name="Korchina V."/>
            <person name="Kovar C."/>
            <person name="Mata R."/>
            <person name="Mathew T."/>
            <person name="Ngo R."/>
            <person name="Nguyen L."/>
            <person name="Nguyen N."/>
            <person name="Okwuonu G."/>
            <person name="Ongeri F."/>
            <person name="Pham C."/>
            <person name="Simmons D."/>
            <person name="Wilczek-Boney K."/>
            <person name="Hale W."/>
            <person name="Jakkamsetti A."/>
            <person name="Pham P."/>
            <person name="Ruth R."/>
            <person name="San Lucas F."/>
            <person name="Warren J."/>
            <person name="Zhang J."/>
            <person name="Zhao Z."/>
            <person name="Zhou C."/>
            <person name="Zhu D."/>
            <person name="Lee S."/>
            <person name="Bess C."/>
            <person name="Blankenburg K."/>
            <person name="Forbes L."/>
            <person name="Fu Q."/>
            <person name="Gubbala S."/>
            <person name="Hirani K."/>
            <person name="Jayaseelan J.C."/>
            <person name="Lara F."/>
            <person name="Munidasa M."/>
            <person name="Palculict T."/>
            <person name="Patil S."/>
            <person name="Pu L.-L."/>
            <person name="Saada N."/>
            <person name="Tang L."/>
            <person name="Weissenberger G."/>
            <person name="Zhu Y."/>
            <person name="Hemphill L."/>
            <person name="Shang Y."/>
            <person name="Youmans B."/>
            <person name="Ayvaz T."/>
            <person name="Ross M."/>
            <person name="Santibanez J."/>
            <person name="Aqrawi P."/>
            <person name="Gross S."/>
            <person name="Joshi V."/>
            <person name="Fowler G."/>
            <person name="Nazareth L."/>
            <person name="Reid J."/>
            <person name="Worley K."/>
            <person name="Petrosino J."/>
            <person name="Highlander S."/>
            <person name="Gibbs R."/>
        </authorList>
    </citation>
    <scope>NUCLEOTIDE SEQUENCE [LARGE SCALE GENOMIC DNA]</scope>
    <source>
        <strain evidence="6 7">DSM 15829</strain>
    </source>
</reference>
<dbReference type="PRINTS" id="PR00778">
    <property type="entry name" value="HTHARSR"/>
</dbReference>
<evidence type="ECO:0000256" key="4">
    <source>
        <dbReference type="SAM" id="MobiDB-lite"/>
    </source>
</evidence>
<dbReference type="InterPro" id="IPR036388">
    <property type="entry name" value="WH-like_DNA-bd_sf"/>
</dbReference>
<dbReference type="InterPro" id="IPR001845">
    <property type="entry name" value="HTH_ArsR_DNA-bd_dom"/>
</dbReference>
<sequence>MPRQSAANKKNLHNSQEKAQITPHKPLNGATAKDTAKAEIAAMDMPDEEILYDLADLFKIFSDTTRVKILFALTCGSLSVNDIADAVCLSQSAVSHQLRILKQTHLVRFKREGKQIIYSLADDHVNTMLSQGMTHMCE</sequence>
<dbReference type="AlphaFoldDB" id="F1T3X4"/>
<evidence type="ECO:0000313" key="6">
    <source>
        <dbReference type="EMBL" id="EGF23418.1"/>
    </source>
</evidence>
<dbReference type="RefSeq" id="WP_006302501.1">
    <property type="nucleotide sequence ID" value="NZ_ACGK02000001.1"/>
</dbReference>
<feature type="region of interest" description="Disordered" evidence="4">
    <location>
        <begin position="1"/>
        <end position="33"/>
    </location>
</feature>
<gene>
    <name evidence="6" type="ORF">HMPREF0091_10365</name>
</gene>
<organism evidence="6 7">
    <name type="scientific">Fannyhessea vaginae DSM 15829</name>
    <dbReference type="NCBI Taxonomy" id="525256"/>
    <lineage>
        <taxon>Bacteria</taxon>
        <taxon>Bacillati</taxon>
        <taxon>Actinomycetota</taxon>
        <taxon>Coriobacteriia</taxon>
        <taxon>Coriobacteriales</taxon>
        <taxon>Atopobiaceae</taxon>
        <taxon>Fannyhessea</taxon>
    </lineage>
</organism>
<dbReference type="SMART" id="SM00418">
    <property type="entry name" value="HTH_ARSR"/>
    <property type="match status" value="1"/>
</dbReference>
<keyword evidence="1" id="KW-0805">Transcription regulation</keyword>
<keyword evidence="3" id="KW-0804">Transcription</keyword>
<dbReference type="GeneID" id="93211122"/>
<accession>F1T3X4</accession>
<protein>
    <submittedName>
        <fullName evidence="6">Transcriptional regulator, ArsR family</fullName>
    </submittedName>
</protein>
<dbReference type="InterPro" id="IPR011991">
    <property type="entry name" value="ArsR-like_HTH"/>
</dbReference>
<evidence type="ECO:0000256" key="3">
    <source>
        <dbReference type="ARBA" id="ARBA00023163"/>
    </source>
</evidence>
<dbReference type="GO" id="GO:0003700">
    <property type="term" value="F:DNA-binding transcription factor activity"/>
    <property type="evidence" value="ECO:0007669"/>
    <property type="project" value="InterPro"/>
</dbReference>
<dbReference type="PANTHER" id="PTHR43132:SF6">
    <property type="entry name" value="HTH-TYPE TRANSCRIPTIONAL REPRESSOR CZRA"/>
    <property type="match status" value="1"/>
</dbReference>
<dbReference type="eggNOG" id="COG0640">
    <property type="taxonomic scope" value="Bacteria"/>
</dbReference>
<feature type="domain" description="HTH arsR-type" evidence="5">
    <location>
        <begin position="46"/>
        <end position="138"/>
    </location>
</feature>
<dbReference type="InterPro" id="IPR051011">
    <property type="entry name" value="Metal_resp_trans_reg"/>
</dbReference>
<proteinExistence type="predicted"/>
<dbReference type="PROSITE" id="PS50987">
    <property type="entry name" value="HTH_ARSR_2"/>
    <property type="match status" value="1"/>
</dbReference>
<evidence type="ECO:0000256" key="2">
    <source>
        <dbReference type="ARBA" id="ARBA00023125"/>
    </source>
</evidence>
<dbReference type="Pfam" id="PF01022">
    <property type="entry name" value="HTH_5"/>
    <property type="match status" value="1"/>
</dbReference>
<dbReference type="GO" id="GO:0003677">
    <property type="term" value="F:DNA binding"/>
    <property type="evidence" value="ECO:0007669"/>
    <property type="project" value="UniProtKB-KW"/>
</dbReference>
<keyword evidence="7" id="KW-1185">Reference proteome</keyword>
<dbReference type="SUPFAM" id="SSF46785">
    <property type="entry name" value="Winged helix' DNA-binding domain"/>
    <property type="match status" value="1"/>
</dbReference>
<dbReference type="NCBIfam" id="NF033788">
    <property type="entry name" value="HTH_metalloreg"/>
    <property type="match status" value="1"/>
</dbReference>
<evidence type="ECO:0000256" key="1">
    <source>
        <dbReference type="ARBA" id="ARBA00023015"/>
    </source>
</evidence>
<dbReference type="OrthoDB" id="9810923at2"/>
<evidence type="ECO:0000259" key="5">
    <source>
        <dbReference type="PROSITE" id="PS50987"/>
    </source>
</evidence>
<dbReference type="PANTHER" id="PTHR43132">
    <property type="entry name" value="ARSENICAL RESISTANCE OPERON REPRESSOR ARSR-RELATED"/>
    <property type="match status" value="1"/>
</dbReference>
<comment type="caution">
    <text evidence="6">The sequence shown here is derived from an EMBL/GenBank/DDBJ whole genome shotgun (WGS) entry which is preliminary data.</text>
</comment>
<name>F1T3X4_9ACTN</name>
<dbReference type="EMBL" id="ACGK02000001">
    <property type="protein sequence ID" value="EGF23418.1"/>
    <property type="molecule type" value="Genomic_DNA"/>
</dbReference>
<keyword evidence="2" id="KW-0238">DNA-binding</keyword>
<evidence type="ECO:0000313" key="7">
    <source>
        <dbReference type="Proteomes" id="UP000005947"/>
    </source>
</evidence>
<dbReference type="CDD" id="cd00090">
    <property type="entry name" value="HTH_ARSR"/>
    <property type="match status" value="1"/>
</dbReference>
<feature type="compositionally biased region" description="Polar residues" evidence="4">
    <location>
        <begin position="1"/>
        <end position="19"/>
    </location>
</feature>
<dbReference type="Proteomes" id="UP000005947">
    <property type="component" value="Unassembled WGS sequence"/>
</dbReference>
<dbReference type="Gene3D" id="1.10.10.10">
    <property type="entry name" value="Winged helix-like DNA-binding domain superfamily/Winged helix DNA-binding domain"/>
    <property type="match status" value="1"/>
</dbReference>
<dbReference type="InterPro" id="IPR036390">
    <property type="entry name" value="WH_DNA-bd_sf"/>
</dbReference>